<dbReference type="InterPro" id="IPR022536">
    <property type="entry name" value="EspC"/>
</dbReference>
<dbReference type="Gene3D" id="1.10.287.1060">
    <property type="entry name" value="ESAT-6-like"/>
    <property type="match status" value="1"/>
</dbReference>
<dbReference type="InterPro" id="IPR036689">
    <property type="entry name" value="ESAT-6-like_sf"/>
</dbReference>
<reference evidence="1" key="1">
    <citation type="submission" date="2023-10" db="EMBL/GenBank/DDBJ databases">
        <title>Development of a sustainable strategy for remediation of hydrocarbon-contaminated territories based on the waste exchange concept.</title>
        <authorList>
            <person name="Krivoruchko A."/>
        </authorList>
    </citation>
    <scope>NUCLEOTIDE SEQUENCE</scope>
    <source>
        <strain evidence="1">IEGM 68</strain>
    </source>
</reference>
<dbReference type="Proteomes" id="UP001185863">
    <property type="component" value="Unassembled WGS sequence"/>
</dbReference>
<name>A0AAE4V1W3_9NOCA</name>
<gene>
    <name evidence="1" type="ORF">R4315_22545</name>
</gene>
<dbReference type="SUPFAM" id="SSF140453">
    <property type="entry name" value="EsxAB dimer-like"/>
    <property type="match status" value="1"/>
</dbReference>
<dbReference type="AlphaFoldDB" id="A0AAE4V1W3"/>
<dbReference type="Pfam" id="PF10824">
    <property type="entry name" value="T7SS_ESX_EspC"/>
    <property type="match status" value="1"/>
</dbReference>
<dbReference type="GO" id="GO:0009306">
    <property type="term" value="P:protein secretion"/>
    <property type="evidence" value="ECO:0007669"/>
    <property type="project" value="InterPro"/>
</dbReference>
<accession>A0AAE4V1W3</accession>
<comment type="caution">
    <text evidence="1">The sequence shown here is derived from an EMBL/GenBank/DDBJ whole genome shotgun (WGS) entry which is preliminary data.</text>
</comment>
<sequence>MGEWQTVNVDVVELRLAAGQMEGMFTEANTALAATDGVIARSSAAWAATSRAAFPQFCAYLDTRREALLGDLARIADNLAGAAARYDGQDRATTDTVSRVLS</sequence>
<evidence type="ECO:0000313" key="1">
    <source>
        <dbReference type="EMBL" id="MDV7267311.1"/>
    </source>
</evidence>
<organism evidence="1 2">
    <name type="scientific">Rhodococcus oxybenzonivorans</name>
    <dbReference type="NCBI Taxonomy" id="1990687"/>
    <lineage>
        <taxon>Bacteria</taxon>
        <taxon>Bacillati</taxon>
        <taxon>Actinomycetota</taxon>
        <taxon>Actinomycetes</taxon>
        <taxon>Mycobacteriales</taxon>
        <taxon>Nocardiaceae</taxon>
        <taxon>Rhodococcus</taxon>
    </lineage>
</organism>
<dbReference type="EMBL" id="JAWLUP010000080">
    <property type="protein sequence ID" value="MDV7267311.1"/>
    <property type="molecule type" value="Genomic_DNA"/>
</dbReference>
<evidence type="ECO:0000313" key="2">
    <source>
        <dbReference type="Proteomes" id="UP001185863"/>
    </source>
</evidence>
<proteinExistence type="predicted"/>
<protein>
    <submittedName>
        <fullName evidence="1">Type VII secretion target</fullName>
    </submittedName>
</protein>
<dbReference type="RefSeq" id="WP_213574805.1">
    <property type="nucleotide sequence ID" value="NZ_JAWLUP010000080.1"/>
</dbReference>